<dbReference type="Proteomes" id="UP000011185">
    <property type="component" value="Unassembled WGS sequence"/>
</dbReference>
<dbReference type="HOGENOM" id="CLU_3279806_0_0_1"/>
<keyword evidence="2" id="KW-1185">Reference proteome</keyword>
<gene>
    <name evidence="1" type="ORF">THOM_2748</name>
</gene>
<evidence type="ECO:0000313" key="1">
    <source>
        <dbReference type="EMBL" id="ELQ74340.1"/>
    </source>
</evidence>
<reference evidence="1 2" key="1">
    <citation type="journal article" date="2012" name="PLoS Pathog.">
        <title>The genome of the obligate intracellular parasite Trachipleistophora hominis: new insights into microsporidian genome dynamics and reductive evolution.</title>
        <authorList>
            <person name="Heinz E."/>
            <person name="Williams T.A."/>
            <person name="Nakjang S."/>
            <person name="Noel C.J."/>
            <person name="Swan D.C."/>
            <person name="Goldberg A.V."/>
            <person name="Harris S.R."/>
            <person name="Weinmaier T."/>
            <person name="Markert S."/>
            <person name="Becher D."/>
            <person name="Bernhardt J."/>
            <person name="Dagan T."/>
            <person name="Hacker C."/>
            <person name="Lucocq J.M."/>
            <person name="Schweder T."/>
            <person name="Rattei T."/>
            <person name="Hall N."/>
            <person name="Hirt R.P."/>
            <person name="Embley T.M."/>
        </authorList>
    </citation>
    <scope>NUCLEOTIDE SEQUENCE [LARGE SCALE GENOMIC DNA]</scope>
</reference>
<dbReference type="AlphaFoldDB" id="L7JSR5"/>
<evidence type="ECO:0000313" key="2">
    <source>
        <dbReference type="Proteomes" id="UP000011185"/>
    </source>
</evidence>
<sequence>MMIAAVKEFVVGLRDWGLRPAIEAGSAPEKQRMRSGRGPGY</sequence>
<dbReference type="EMBL" id="JH994046">
    <property type="protein sequence ID" value="ELQ74340.1"/>
    <property type="molecule type" value="Genomic_DNA"/>
</dbReference>
<name>L7JSR5_TRAHO</name>
<dbReference type="InParanoid" id="L7JSR5"/>
<protein>
    <submittedName>
        <fullName evidence="1">Uncharacterized protein</fullName>
    </submittedName>
</protein>
<dbReference type="VEuPathDB" id="MicrosporidiaDB:THOM_2748"/>
<accession>L7JSR5</accession>
<organism evidence="1 2">
    <name type="scientific">Trachipleistophora hominis</name>
    <name type="common">Microsporidian parasite</name>
    <dbReference type="NCBI Taxonomy" id="72359"/>
    <lineage>
        <taxon>Eukaryota</taxon>
        <taxon>Fungi</taxon>
        <taxon>Fungi incertae sedis</taxon>
        <taxon>Microsporidia</taxon>
        <taxon>Pleistophoridae</taxon>
        <taxon>Trachipleistophora</taxon>
    </lineage>
</organism>
<proteinExistence type="predicted"/>